<comment type="caution">
    <text evidence="1">The sequence shown here is derived from an EMBL/GenBank/DDBJ whole genome shotgun (WGS) entry which is preliminary data.</text>
</comment>
<evidence type="ECO:0000313" key="2">
    <source>
        <dbReference type="Proteomes" id="UP000299102"/>
    </source>
</evidence>
<proteinExistence type="predicted"/>
<accession>A0A4C1WS79</accession>
<reference evidence="1 2" key="1">
    <citation type="journal article" date="2019" name="Commun. Biol.">
        <title>The bagworm genome reveals a unique fibroin gene that provides high tensile strength.</title>
        <authorList>
            <person name="Kono N."/>
            <person name="Nakamura H."/>
            <person name="Ohtoshi R."/>
            <person name="Tomita M."/>
            <person name="Numata K."/>
            <person name="Arakawa K."/>
        </authorList>
    </citation>
    <scope>NUCLEOTIDE SEQUENCE [LARGE SCALE GENOMIC DNA]</scope>
</reference>
<dbReference type="AlphaFoldDB" id="A0A4C1WS79"/>
<name>A0A4C1WS79_EUMVA</name>
<dbReference type="Proteomes" id="UP000299102">
    <property type="component" value="Unassembled WGS sequence"/>
</dbReference>
<dbReference type="EMBL" id="BGZK01000624">
    <property type="protein sequence ID" value="GBP53412.1"/>
    <property type="molecule type" value="Genomic_DNA"/>
</dbReference>
<organism evidence="1 2">
    <name type="scientific">Eumeta variegata</name>
    <name type="common">Bagworm moth</name>
    <name type="synonym">Eumeta japonica</name>
    <dbReference type="NCBI Taxonomy" id="151549"/>
    <lineage>
        <taxon>Eukaryota</taxon>
        <taxon>Metazoa</taxon>
        <taxon>Ecdysozoa</taxon>
        <taxon>Arthropoda</taxon>
        <taxon>Hexapoda</taxon>
        <taxon>Insecta</taxon>
        <taxon>Pterygota</taxon>
        <taxon>Neoptera</taxon>
        <taxon>Endopterygota</taxon>
        <taxon>Lepidoptera</taxon>
        <taxon>Glossata</taxon>
        <taxon>Ditrysia</taxon>
        <taxon>Tineoidea</taxon>
        <taxon>Psychidae</taxon>
        <taxon>Oiketicinae</taxon>
        <taxon>Eumeta</taxon>
    </lineage>
</organism>
<sequence>MDGAGKIAAIKKELIKKKLEIKRTDIVNDNNSQIATSEDENDEINTASVEKWLLTYSTDFGTAYLDPSELRTVVQYTYTLSERLAELHGRQSGDFLIRSLRSKLTIKAMQ</sequence>
<evidence type="ECO:0000313" key="1">
    <source>
        <dbReference type="EMBL" id="GBP53412.1"/>
    </source>
</evidence>
<keyword evidence="2" id="KW-1185">Reference proteome</keyword>
<protein>
    <submittedName>
        <fullName evidence="1">Uncharacterized protein</fullName>
    </submittedName>
</protein>
<gene>
    <name evidence="1" type="ORF">EVAR_48164_1</name>
</gene>
<dbReference type="OrthoDB" id="361102at2759"/>